<feature type="chain" id="PRO_5045522280" description="PknH-like extracellular domain-containing protein" evidence="2">
    <location>
        <begin position="20"/>
        <end position="286"/>
    </location>
</feature>
<accession>A0ABS7Q318</accession>
<dbReference type="EMBL" id="JAINZZ010000003">
    <property type="protein sequence ID" value="MBY8876840.1"/>
    <property type="molecule type" value="Genomic_DNA"/>
</dbReference>
<reference evidence="3 4" key="1">
    <citation type="submission" date="2021-08" db="EMBL/GenBank/DDBJ databases">
        <title>WGS of actinomycetes from Thailand.</title>
        <authorList>
            <person name="Thawai C."/>
        </authorList>
    </citation>
    <scope>NUCLEOTIDE SEQUENCE [LARGE SCALE GENOMIC DNA]</scope>
    <source>
        <strain evidence="3 4">PLK6-54</strain>
    </source>
</reference>
<organism evidence="3 4">
    <name type="scientific">Actinacidiphila acidipaludis</name>
    <dbReference type="NCBI Taxonomy" id="2873382"/>
    <lineage>
        <taxon>Bacteria</taxon>
        <taxon>Bacillati</taxon>
        <taxon>Actinomycetota</taxon>
        <taxon>Actinomycetes</taxon>
        <taxon>Kitasatosporales</taxon>
        <taxon>Streptomycetaceae</taxon>
        <taxon>Actinacidiphila</taxon>
    </lineage>
</organism>
<feature type="region of interest" description="Disordered" evidence="1">
    <location>
        <begin position="68"/>
        <end position="98"/>
    </location>
</feature>
<dbReference type="Proteomes" id="UP000778578">
    <property type="component" value="Unassembled WGS sequence"/>
</dbReference>
<gene>
    <name evidence="3" type="ORF">K7862_04190</name>
</gene>
<sequence>MRKSLTAASAALPALLLLAACSTGSSHTDGTPSASPTTLSTLAGHAPLTVQQLSRALVTDTDLPGWVIEQSSSSDGVQTTAPEEFNPDDLSAQGDSGGQAVLHADIPGCQPLADTASTQPRIHRMASVGAEFAPAPQAASSGSAGSAGSAGSSGSFGPGAAKVVPTTVNQMLVASHAPGDAQKVMASLRTALTTCTRFTATGGDGTRTPFSIAGGPKVTVGDEAVAYLMTDVSDKKTGAALVTVVRTGDTITSYLSTRSAGGAGPVPLAVARKQDAKLRAVLARQR</sequence>
<feature type="signal peptide" evidence="2">
    <location>
        <begin position="1"/>
        <end position="19"/>
    </location>
</feature>
<evidence type="ECO:0000256" key="1">
    <source>
        <dbReference type="SAM" id="MobiDB-lite"/>
    </source>
</evidence>
<evidence type="ECO:0000313" key="4">
    <source>
        <dbReference type="Proteomes" id="UP000778578"/>
    </source>
</evidence>
<dbReference type="PROSITE" id="PS51257">
    <property type="entry name" value="PROKAR_LIPOPROTEIN"/>
    <property type="match status" value="1"/>
</dbReference>
<keyword evidence="4" id="KW-1185">Reference proteome</keyword>
<dbReference type="RefSeq" id="WP_222960708.1">
    <property type="nucleotide sequence ID" value="NZ_JAINZZ010000003.1"/>
</dbReference>
<evidence type="ECO:0008006" key="5">
    <source>
        <dbReference type="Google" id="ProtNLM"/>
    </source>
</evidence>
<proteinExistence type="predicted"/>
<comment type="caution">
    <text evidence="3">The sequence shown here is derived from an EMBL/GenBank/DDBJ whole genome shotgun (WGS) entry which is preliminary data.</text>
</comment>
<evidence type="ECO:0000313" key="3">
    <source>
        <dbReference type="EMBL" id="MBY8876840.1"/>
    </source>
</evidence>
<keyword evidence="2" id="KW-0732">Signal</keyword>
<feature type="region of interest" description="Disordered" evidence="1">
    <location>
        <begin position="136"/>
        <end position="156"/>
    </location>
</feature>
<feature type="compositionally biased region" description="Polar residues" evidence="1">
    <location>
        <begin position="69"/>
        <end position="81"/>
    </location>
</feature>
<protein>
    <recommendedName>
        <fullName evidence="5">PknH-like extracellular domain-containing protein</fullName>
    </recommendedName>
</protein>
<name>A0ABS7Q318_9ACTN</name>
<evidence type="ECO:0000256" key="2">
    <source>
        <dbReference type="SAM" id="SignalP"/>
    </source>
</evidence>